<dbReference type="PANTHER" id="PTHR42884:SF14">
    <property type="entry name" value="NEUROENDOCRINE CONVERTASE 1"/>
    <property type="match status" value="1"/>
</dbReference>
<dbReference type="PRINTS" id="PR00723">
    <property type="entry name" value="SUBTILISIN"/>
</dbReference>
<reference evidence="8 9" key="1">
    <citation type="submission" date="2015-09" db="EMBL/GenBank/DDBJ databases">
        <title>Identification and resolution of microdiversity through metagenomic sequencing of parallel consortia.</title>
        <authorList>
            <person name="Nelson W.C."/>
            <person name="Romine M.F."/>
            <person name="Lindemann S.R."/>
        </authorList>
    </citation>
    <scope>NUCLEOTIDE SEQUENCE [LARGE SCALE GENOMIC DNA]</scope>
    <source>
        <strain evidence="8">Ana</strain>
    </source>
</reference>
<feature type="active site" description="Charge relay system" evidence="4 5">
    <location>
        <position position="522"/>
    </location>
</feature>
<dbReference type="PROSITE" id="PS51829">
    <property type="entry name" value="P_HOMO_B"/>
    <property type="match status" value="1"/>
</dbReference>
<dbReference type="SUPFAM" id="SSF52743">
    <property type="entry name" value="Subtilisin-like"/>
    <property type="match status" value="1"/>
</dbReference>
<dbReference type="CDD" id="cd07498">
    <property type="entry name" value="Peptidases_S8_15"/>
    <property type="match status" value="1"/>
</dbReference>
<dbReference type="InterPro" id="IPR002884">
    <property type="entry name" value="P_dom"/>
</dbReference>
<dbReference type="STRING" id="1666911.HLUCCA11_15310"/>
<evidence type="ECO:0000256" key="5">
    <source>
        <dbReference type="PROSITE-ProRule" id="PRU01240"/>
    </source>
</evidence>
<dbReference type="GO" id="GO:0016485">
    <property type="term" value="P:protein processing"/>
    <property type="evidence" value="ECO:0007669"/>
    <property type="project" value="TreeGrafter"/>
</dbReference>
<dbReference type="PROSITE" id="PS00138">
    <property type="entry name" value="SUBTILASE_SER"/>
    <property type="match status" value="1"/>
</dbReference>
<keyword evidence="2 5" id="KW-0378">Hydrolase</keyword>
<dbReference type="InterPro" id="IPR023828">
    <property type="entry name" value="Peptidase_S8_Ser-AS"/>
</dbReference>
<dbReference type="EMBL" id="LJZR01000021">
    <property type="protein sequence ID" value="KPQ34285.1"/>
    <property type="molecule type" value="Genomic_DNA"/>
</dbReference>
<dbReference type="Pfam" id="PF01483">
    <property type="entry name" value="P_proprotein"/>
    <property type="match status" value="1"/>
</dbReference>
<dbReference type="GO" id="GO:0016020">
    <property type="term" value="C:membrane"/>
    <property type="evidence" value="ECO:0007669"/>
    <property type="project" value="TreeGrafter"/>
</dbReference>
<evidence type="ECO:0000256" key="2">
    <source>
        <dbReference type="ARBA" id="ARBA00022801"/>
    </source>
</evidence>
<evidence type="ECO:0000256" key="1">
    <source>
        <dbReference type="ARBA" id="ARBA00022670"/>
    </source>
</evidence>
<dbReference type="GO" id="GO:0004252">
    <property type="term" value="F:serine-type endopeptidase activity"/>
    <property type="evidence" value="ECO:0007669"/>
    <property type="project" value="UniProtKB-UniRule"/>
</dbReference>
<comment type="similarity">
    <text evidence="5">Belongs to the peptidase S8 family.</text>
</comment>
<dbReference type="PATRIC" id="fig|1666911.3.peg.346"/>
<gene>
    <name evidence="8" type="ORF">HLUCCA11_15310</name>
</gene>
<feature type="domain" description="P/Homo B" evidence="7">
    <location>
        <begin position="594"/>
        <end position="731"/>
    </location>
</feature>
<evidence type="ECO:0000256" key="4">
    <source>
        <dbReference type="PIRSR" id="PIRSR615500-1"/>
    </source>
</evidence>
<feature type="active site" description="Charge relay system" evidence="4 5">
    <location>
        <position position="272"/>
    </location>
</feature>
<keyword evidence="3 5" id="KW-0720">Serine protease</keyword>
<dbReference type="Proteomes" id="UP000050465">
    <property type="component" value="Unassembled WGS sequence"/>
</dbReference>
<accession>A0A0P8DDJ7</accession>
<dbReference type="GO" id="GO:0012505">
    <property type="term" value="C:endomembrane system"/>
    <property type="evidence" value="ECO:0007669"/>
    <property type="project" value="UniProtKB-ARBA"/>
</dbReference>
<feature type="region of interest" description="Disordered" evidence="6">
    <location>
        <begin position="1"/>
        <end position="35"/>
    </location>
</feature>
<dbReference type="InterPro" id="IPR034054">
    <property type="entry name" value="Pep_S8_PrcA"/>
</dbReference>
<dbReference type="GO" id="GO:0005737">
    <property type="term" value="C:cytoplasm"/>
    <property type="evidence" value="ECO:0007669"/>
    <property type="project" value="UniProtKB-ARBA"/>
</dbReference>
<evidence type="ECO:0000313" key="9">
    <source>
        <dbReference type="Proteomes" id="UP000050465"/>
    </source>
</evidence>
<proteinExistence type="inferred from homology"/>
<feature type="active site" description="Charge relay system" evidence="4 5">
    <location>
        <position position="310"/>
    </location>
</feature>
<dbReference type="Pfam" id="PF00082">
    <property type="entry name" value="Peptidase_S8"/>
    <property type="match status" value="1"/>
</dbReference>
<dbReference type="InterPro" id="IPR036852">
    <property type="entry name" value="Peptidase_S8/S53_dom_sf"/>
</dbReference>
<dbReference type="PANTHER" id="PTHR42884">
    <property type="entry name" value="PROPROTEIN CONVERTASE SUBTILISIN/KEXIN-RELATED"/>
    <property type="match status" value="1"/>
</dbReference>
<evidence type="ECO:0000256" key="6">
    <source>
        <dbReference type="SAM" id="MobiDB-lite"/>
    </source>
</evidence>
<dbReference type="Gene3D" id="3.40.50.200">
    <property type="entry name" value="Peptidase S8/S53 domain"/>
    <property type="match status" value="1"/>
</dbReference>
<dbReference type="Gene3D" id="2.60.120.260">
    <property type="entry name" value="Galactose-binding domain-like"/>
    <property type="match status" value="1"/>
</dbReference>
<evidence type="ECO:0000313" key="8">
    <source>
        <dbReference type="EMBL" id="KPQ34285.1"/>
    </source>
</evidence>
<evidence type="ECO:0000256" key="3">
    <source>
        <dbReference type="ARBA" id="ARBA00022825"/>
    </source>
</evidence>
<dbReference type="AlphaFoldDB" id="A0A0P8DDJ7"/>
<organism evidence="8 9">
    <name type="scientific">Phormidesmis priestleyi Ana</name>
    <dbReference type="NCBI Taxonomy" id="1666911"/>
    <lineage>
        <taxon>Bacteria</taxon>
        <taxon>Bacillati</taxon>
        <taxon>Cyanobacteriota</taxon>
        <taxon>Cyanophyceae</taxon>
        <taxon>Leptolyngbyales</taxon>
        <taxon>Leptolyngbyaceae</taxon>
        <taxon>Phormidesmis</taxon>
    </lineage>
</organism>
<name>A0A0P8DDJ7_9CYAN</name>
<comment type="caution">
    <text evidence="8">The sequence shown here is derived from an EMBL/GenBank/DDBJ whole genome shotgun (WGS) entry which is preliminary data.</text>
</comment>
<keyword evidence="1 5" id="KW-0645">Protease</keyword>
<sequence>MTQAGTSSDDPNSQGSNNSPNHSTNNLSSNRSHGVLPDQEGVILQRGGEELRLNKIRDRLTLCVSDLAVLQSLTLQWQPRQTRNVTPQGMQQSPVTVEWKLPAHRLEAAMTQLRQTAGVSYVSHVYTLASSPGSYVYLGNQLTVQFMSTLLPGDIEQITQPLGLILDPVLADSGDTFGSDNIYCFQVGPTARHNPIKLANQLARRPEVLLAEPNIIMARAPLYRPSDDRYPEQWHLSHRDNAPDLAAASHVFAEKAWDITRGSRSVVIAITDDSFDLAHPDLQGAGKIVAPRDFRNRDSLPIPTADYENHGTAVAGVAIAEENGRGTVGIAPGCSLMPIQTTGYLDDNSIEQMFEWAMRQGADIISCSWSPAAVYFPLSLRISRAINRAATQGRDGKGCVILFSAGNANRPVEGKVEETGWAGNLINGVTRWLSGFAIHPDVITVSACTSLNRKAAYSNWGTHISVTAPSNNAPPNMALSEGTFDTGPPIRTRLIGRPVLTSDRTGNKGYALDDYTGFGGTSSACPLAAGIVGLMLSVNPDLSAREAKRLLQETTDKIVDTASDPQLGNTYGTYDSQGHSLWFGYGKVNAYRAVKAAQEMALSDRALHKTLTATNTTAIPIPDNSVNGIVSTLSVAEKGTLQDVKVYIEAEHEFLGDVSFTLQNPQGISVLIQSRTLGRQTRLQRTYSLVSTPALRRLLNTEVTGRWQLQAIDHVPGHVGKLRQWELVLGI</sequence>
<dbReference type="PROSITE" id="PS51892">
    <property type="entry name" value="SUBTILASE"/>
    <property type="match status" value="1"/>
</dbReference>
<evidence type="ECO:0000259" key="7">
    <source>
        <dbReference type="PROSITE" id="PS51829"/>
    </source>
</evidence>
<dbReference type="SUPFAM" id="SSF49785">
    <property type="entry name" value="Galactose-binding domain-like"/>
    <property type="match status" value="1"/>
</dbReference>
<protein>
    <submittedName>
        <fullName evidence="8">Subtilisin-like serine protease</fullName>
    </submittedName>
</protein>
<feature type="compositionally biased region" description="Polar residues" evidence="6">
    <location>
        <begin position="1"/>
        <end position="32"/>
    </location>
</feature>
<dbReference type="InterPro" id="IPR000209">
    <property type="entry name" value="Peptidase_S8/S53_dom"/>
</dbReference>
<dbReference type="InterPro" id="IPR008979">
    <property type="entry name" value="Galactose-bd-like_sf"/>
</dbReference>
<dbReference type="InterPro" id="IPR015500">
    <property type="entry name" value="Peptidase_S8_subtilisin-rel"/>
</dbReference>